<dbReference type="AlphaFoldDB" id="A0A1G8Y6V1"/>
<dbReference type="Pfam" id="PF00795">
    <property type="entry name" value="CN_hydrolase"/>
    <property type="match status" value="1"/>
</dbReference>
<keyword evidence="2" id="KW-0378">Hydrolase</keyword>
<dbReference type="OrthoDB" id="41015at2157"/>
<proteinExistence type="predicted"/>
<dbReference type="InterPro" id="IPR001110">
    <property type="entry name" value="UPF0012_CS"/>
</dbReference>
<sequence>MTEIALAQVAGGRENRPAMLGVVDRMAKEAATAGASLICFPEQFVTGWSPKIPNEAGEPLGGPLTTTFGEIAEKNGIAIVGSIIETGQGDRPKNTVVVLGPDGDILATYAKIHLFSPGREDCNYTAGDHIATFVVDGTTFGLAVCYDLRFPELFRIYALAGVECVLVPAAWPCCRIHHWEILLPARALENRYYVAGVNTAQGPDGTYCGRSLATDPDGTVIARGGEGEELLMARIDPTKVHESRLSLPSLSDRKSDLYQRLLSKL</sequence>
<protein>
    <submittedName>
        <fullName evidence="2">Carbon-nitrogen hydrolase</fullName>
    </submittedName>
</protein>
<reference evidence="2 3" key="1">
    <citation type="submission" date="2016-10" db="EMBL/GenBank/DDBJ databases">
        <authorList>
            <person name="Varghese N."/>
            <person name="Submissions S."/>
        </authorList>
    </citation>
    <scope>NUCLEOTIDE SEQUENCE [LARGE SCALE GENOMIC DNA]</scope>
    <source>
        <strain evidence="2 3">DSM 2373</strain>
    </source>
</reference>
<name>A0A1G8Y6V1_9EURY</name>
<gene>
    <name evidence="2" type="ORF">SAMN04488571_102257</name>
</gene>
<feature type="domain" description="CN hydrolase" evidence="1">
    <location>
        <begin position="2"/>
        <end position="237"/>
    </location>
</feature>
<dbReference type="EMBL" id="FNFT01000002">
    <property type="protein sequence ID" value="SDJ98546.1"/>
    <property type="molecule type" value="Genomic_DNA"/>
</dbReference>
<organism evidence="2 3">
    <name type="scientific">Methanoculleus thermophilus</name>
    <dbReference type="NCBI Taxonomy" id="2200"/>
    <lineage>
        <taxon>Archaea</taxon>
        <taxon>Methanobacteriati</taxon>
        <taxon>Methanobacteriota</taxon>
        <taxon>Stenosarchaea group</taxon>
        <taxon>Methanomicrobia</taxon>
        <taxon>Methanomicrobiales</taxon>
        <taxon>Methanomicrobiaceae</taxon>
        <taxon>Methanoculleus</taxon>
    </lineage>
</organism>
<dbReference type="Gene3D" id="3.60.110.10">
    <property type="entry name" value="Carbon-nitrogen hydrolase"/>
    <property type="match status" value="1"/>
</dbReference>
<dbReference type="STRING" id="2200.GCA_001571405_00401"/>
<dbReference type="GO" id="GO:0016787">
    <property type="term" value="F:hydrolase activity"/>
    <property type="evidence" value="ECO:0007669"/>
    <property type="project" value="UniProtKB-KW"/>
</dbReference>
<dbReference type="InterPro" id="IPR036526">
    <property type="entry name" value="C-N_Hydrolase_sf"/>
</dbReference>
<dbReference type="SUPFAM" id="SSF56317">
    <property type="entry name" value="Carbon-nitrogen hydrolase"/>
    <property type="match status" value="1"/>
</dbReference>
<dbReference type="Proteomes" id="UP000326500">
    <property type="component" value="Unassembled WGS sequence"/>
</dbReference>
<keyword evidence="3" id="KW-1185">Reference proteome</keyword>
<evidence type="ECO:0000313" key="3">
    <source>
        <dbReference type="Proteomes" id="UP000326500"/>
    </source>
</evidence>
<dbReference type="PANTHER" id="PTHR23088">
    <property type="entry name" value="NITRILASE-RELATED"/>
    <property type="match status" value="1"/>
</dbReference>
<evidence type="ECO:0000259" key="1">
    <source>
        <dbReference type="PROSITE" id="PS50263"/>
    </source>
</evidence>
<dbReference type="PROSITE" id="PS50263">
    <property type="entry name" value="CN_HYDROLASE"/>
    <property type="match status" value="1"/>
</dbReference>
<dbReference type="RefSeq" id="WP_066954765.1">
    <property type="nucleotide sequence ID" value="NZ_BCNX01000004.1"/>
</dbReference>
<dbReference type="PROSITE" id="PS01227">
    <property type="entry name" value="UPF0012"/>
    <property type="match status" value="1"/>
</dbReference>
<evidence type="ECO:0000313" key="2">
    <source>
        <dbReference type="EMBL" id="SDJ98546.1"/>
    </source>
</evidence>
<accession>A0A1G8Y6V1</accession>
<dbReference type="PANTHER" id="PTHR23088:SF27">
    <property type="entry name" value="DEAMINATED GLUTATHIONE AMIDASE"/>
    <property type="match status" value="1"/>
</dbReference>
<dbReference type="InterPro" id="IPR003010">
    <property type="entry name" value="C-N_Hydrolase"/>
</dbReference>